<dbReference type="Proteomes" id="UP001519887">
    <property type="component" value="Unassembled WGS sequence"/>
</dbReference>
<feature type="transmembrane region" description="Helical" evidence="6">
    <location>
        <begin position="90"/>
        <end position="110"/>
    </location>
</feature>
<evidence type="ECO:0000259" key="7">
    <source>
        <dbReference type="Pfam" id="PF00482"/>
    </source>
</evidence>
<protein>
    <submittedName>
        <fullName evidence="8">Type II secretion system F family protein</fullName>
    </submittedName>
</protein>
<keyword evidence="3 6" id="KW-0812">Transmembrane</keyword>
<dbReference type="PANTHER" id="PTHR35007">
    <property type="entry name" value="INTEGRAL MEMBRANE PROTEIN-RELATED"/>
    <property type="match status" value="1"/>
</dbReference>
<dbReference type="PANTHER" id="PTHR35007:SF2">
    <property type="entry name" value="PILUS ASSEMBLE PROTEIN"/>
    <property type="match status" value="1"/>
</dbReference>
<proteinExistence type="predicted"/>
<evidence type="ECO:0000256" key="4">
    <source>
        <dbReference type="ARBA" id="ARBA00022989"/>
    </source>
</evidence>
<comment type="subcellular location">
    <subcellularLocation>
        <location evidence="1">Cell membrane</location>
        <topology evidence="1">Multi-pass membrane protein</topology>
    </subcellularLocation>
</comment>
<keyword evidence="9" id="KW-1185">Reference proteome</keyword>
<evidence type="ECO:0000313" key="8">
    <source>
        <dbReference type="EMBL" id="MBW7453900.1"/>
    </source>
</evidence>
<keyword evidence="2" id="KW-1003">Cell membrane</keyword>
<keyword evidence="4 6" id="KW-1133">Transmembrane helix</keyword>
<evidence type="ECO:0000256" key="2">
    <source>
        <dbReference type="ARBA" id="ARBA00022475"/>
    </source>
</evidence>
<comment type="caution">
    <text evidence="8">The sequence shown here is derived from an EMBL/GenBank/DDBJ whole genome shotgun (WGS) entry which is preliminary data.</text>
</comment>
<feature type="domain" description="Type II secretion system protein GspF" evidence="7">
    <location>
        <begin position="156"/>
        <end position="286"/>
    </location>
</feature>
<reference evidence="8 9" key="1">
    <citation type="submission" date="2021-07" db="EMBL/GenBank/DDBJ databases">
        <title>Paenibacillus radiodurans sp. nov., isolated from the southeastern edge of Tengger Desert.</title>
        <authorList>
            <person name="Zhang G."/>
        </authorList>
    </citation>
    <scope>NUCLEOTIDE SEQUENCE [LARGE SCALE GENOMIC DNA]</scope>
    <source>
        <strain evidence="8 9">CCM 7311</strain>
    </source>
</reference>
<accession>A0ABS7BZ43</accession>
<organism evidence="8 9">
    <name type="scientific">Paenibacillus sepulcri</name>
    <dbReference type="NCBI Taxonomy" id="359917"/>
    <lineage>
        <taxon>Bacteria</taxon>
        <taxon>Bacillati</taxon>
        <taxon>Bacillota</taxon>
        <taxon>Bacilli</taxon>
        <taxon>Bacillales</taxon>
        <taxon>Paenibacillaceae</taxon>
        <taxon>Paenibacillus</taxon>
    </lineage>
</organism>
<dbReference type="EMBL" id="JAHZIK010000129">
    <property type="protein sequence ID" value="MBW7453900.1"/>
    <property type="molecule type" value="Genomic_DNA"/>
</dbReference>
<feature type="transmembrane region" description="Helical" evidence="6">
    <location>
        <begin position="116"/>
        <end position="133"/>
    </location>
</feature>
<evidence type="ECO:0000256" key="1">
    <source>
        <dbReference type="ARBA" id="ARBA00004651"/>
    </source>
</evidence>
<evidence type="ECO:0000256" key="6">
    <source>
        <dbReference type="SAM" id="Phobius"/>
    </source>
</evidence>
<evidence type="ECO:0000313" key="9">
    <source>
        <dbReference type="Proteomes" id="UP001519887"/>
    </source>
</evidence>
<sequence>MSLLLGAALTFVWAWAFIMAGKKDKHYAASLTGQSLLDTQNNRKIVIKPFYFLLDRSGVWDRIQTLLAGLHGKLLILGGTSWTIESTRQFVAFSVGIGYLAIVASCWLSWLSGENTLLLVGGLLGLGIPAARWRDAGKKVERRKQEILLMLPEVLSKLMLLLGAGETVQRALLRCTLRKDGKQSSVLLEELRRANEGIRNGESFAAAMEAFSRRCAVQEVSLFTTTLLLNYRRGGDKLSLSLKELSYTLWDKRKAVARSMGEEASSKLVFPLVGIFLILMVLVASPAIMLMGG</sequence>
<keyword evidence="5 6" id="KW-0472">Membrane</keyword>
<evidence type="ECO:0000256" key="5">
    <source>
        <dbReference type="ARBA" id="ARBA00023136"/>
    </source>
</evidence>
<feature type="transmembrane region" description="Helical" evidence="6">
    <location>
        <begin position="268"/>
        <end position="291"/>
    </location>
</feature>
<dbReference type="Pfam" id="PF00482">
    <property type="entry name" value="T2SSF"/>
    <property type="match status" value="1"/>
</dbReference>
<dbReference type="RefSeq" id="WP_210038190.1">
    <property type="nucleotide sequence ID" value="NZ_JBHLVU010000022.1"/>
</dbReference>
<dbReference type="InterPro" id="IPR018076">
    <property type="entry name" value="T2SS_GspF_dom"/>
</dbReference>
<gene>
    <name evidence="8" type="ORF">K0U00_07605</name>
</gene>
<evidence type="ECO:0000256" key="3">
    <source>
        <dbReference type="ARBA" id="ARBA00022692"/>
    </source>
</evidence>
<name>A0ABS7BZ43_9BACL</name>